<evidence type="ECO:0000313" key="2">
    <source>
        <dbReference type="Proteomes" id="UP001054902"/>
    </source>
</evidence>
<dbReference type="AlphaFoldDB" id="A0AAD3CH29"/>
<organism evidence="1 2">
    <name type="scientific">Chaetoceros tenuissimus</name>
    <dbReference type="NCBI Taxonomy" id="426638"/>
    <lineage>
        <taxon>Eukaryota</taxon>
        <taxon>Sar</taxon>
        <taxon>Stramenopiles</taxon>
        <taxon>Ochrophyta</taxon>
        <taxon>Bacillariophyta</taxon>
        <taxon>Coscinodiscophyceae</taxon>
        <taxon>Chaetocerotophycidae</taxon>
        <taxon>Chaetocerotales</taxon>
        <taxon>Chaetocerotaceae</taxon>
        <taxon>Chaetoceros</taxon>
    </lineage>
</organism>
<sequence length="524" mass="59637">MKHLSNKKDNNGDVEGCEVDPEFHRALVESIFCKGLQTCSPSVLIDEMHYKADYITSERVKSHLQKFRRNKDKSIEEFMNDYDSVMYNFNHFYKRQGESNPTKKNVIENFRMFTNSPSAKSGVMTCGEVAAYLTMMHYVQDDYEVRNSNNRCSESDRTELPQGTKIDDMVNGGISLQNVASTQPLNFMSSFLDGKIRHDKIFFPELTDEEKQSSLGANLCLVMGMFQSLVTDIKKKRARNISREHSAKASAVEPIPQTPKHSNVRAVVSNLTRRHEDYERNEAHNMQSESISSNIFDLSRLTSISRSEKGKAYNGTDDFKGDVPHRECNHHNPIDDQTAKHGFYVTRNPITEFPFEKNYEYTSHDENFPEKFEIPATNPSFQSDLEHVNETNTHKGEIPPKDMIEKQINQRMRSLSMSIHSFDLNEIEESMIRGNNIARSDTNPSKRLLPGDGNENGRGNLDLIHLGNKRSLVKTLSIDSEMVQTNNSSSSSSSCASGVSDPVPIQYLHDHVHKRQRGMSYIGA</sequence>
<keyword evidence="2" id="KW-1185">Reference proteome</keyword>
<dbReference type="EMBL" id="BLLK01000022">
    <property type="protein sequence ID" value="GFH45713.1"/>
    <property type="molecule type" value="Genomic_DNA"/>
</dbReference>
<dbReference type="Proteomes" id="UP001054902">
    <property type="component" value="Unassembled WGS sequence"/>
</dbReference>
<name>A0AAD3CH29_9STRA</name>
<protein>
    <submittedName>
        <fullName evidence="1">Uncharacterized protein</fullName>
    </submittedName>
</protein>
<comment type="caution">
    <text evidence="1">The sequence shown here is derived from an EMBL/GenBank/DDBJ whole genome shotgun (WGS) entry which is preliminary data.</text>
</comment>
<proteinExistence type="predicted"/>
<dbReference type="Gene3D" id="1.10.10.60">
    <property type="entry name" value="Homeodomain-like"/>
    <property type="match status" value="1"/>
</dbReference>
<accession>A0AAD3CH29</accession>
<reference evidence="1 2" key="1">
    <citation type="journal article" date="2021" name="Sci. Rep.">
        <title>The genome of the diatom Chaetoceros tenuissimus carries an ancient integrated fragment of an extant virus.</title>
        <authorList>
            <person name="Hongo Y."/>
            <person name="Kimura K."/>
            <person name="Takaki Y."/>
            <person name="Yoshida Y."/>
            <person name="Baba S."/>
            <person name="Kobayashi G."/>
            <person name="Nagasaki K."/>
            <person name="Hano T."/>
            <person name="Tomaru Y."/>
        </authorList>
    </citation>
    <scope>NUCLEOTIDE SEQUENCE [LARGE SCALE GENOMIC DNA]</scope>
    <source>
        <strain evidence="1 2">NIES-3715</strain>
    </source>
</reference>
<evidence type="ECO:0000313" key="1">
    <source>
        <dbReference type="EMBL" id="GFH45713.1"/>
    </source>
</evidence>
<gene>
    <name evidence="1" type="ORF">CTEN210_02187</name>
</gene>